<evidence type="ECO:0000313" key="2">
    <source>
        <dbReference type="Proteomes" id="UP000308705"/>
    </source>
</evidence>
<dbReference type="RefSeq" id="WP_137250200.1">
    <property type="nucleotide sequence ID" value="NZ_SZQA01000033.1"/>
</dbReference>
<evidence type="ECO:0000313" key="1">
    <source>
        <dbReference type="EMBL" id="TKK84616.1"/>
    </source>
</evidence>
<reference evidence="1 2" key="1">
    <citation type="submission" date="2019-04" db="EMBL/GenBank/DDBJ databases">
        <title>Herbidospora sp. NEAU-GS14.nov., a novel actinomycete isolated from soil.</title>
        <authorList>
            <person name="Han L."/>
        </authorList>
    </citation>
    <scope>NUCLEOTIDE SEQUENCE [LARGE SCALE GENOMIC DNA]</scope>
    <source>
        <strain evidence="1 2">NEAU-GS14</strain>
    </source>
</reference>
<organism evidence="1 2">
    <name type="scientific">Herbidospora galbida</name>
    <dbReference type="NCBI Taxonomy" id="2575442"/>
    <lineage>
        <taxon>Bacteria</taxon>
        <taxon>Bacillati</taxon>
        <taxon>Actinomycetota</taxon>
        <taxon>Actinomycetes</taxon>
        <taxon>Streptosporangiales</taxon>
        <taxon>Streptosporangiaceae</taxon>
        <taxon>Herbidospora</taxon>
    </lineage>
</organism>
<comment type="caution">
    <text evidence="1">The sequence shown here is derived from an EMBL/GenBank/DDBJ whole genome shotgun (WGS) entry which is preliminary data.</text>
</comment>
<keyword evidence="2" id="KW-1185">Reference proteome</keyword>
<dbReference type="AlphaFoldDB" id="A0A4U3MAL6"/>
<dbReference type="EMBL" id="SZQA01000033">
    <property type="protein sequence ID" value="TKK84616.1"/>
    <property type="molecule type" value="Genomic_DNA"/>
</dbReference>
<dbReference type="Proteomes" id="UP000308705">
    <property type="component" value="Unassembled WGS sequence"/>
</dbReference>
<protein>
    <submittedName>
        <fullName evidence="1">Uncharacterized protein</fullName>
    </submittedName>
</protein>
<sequence length="154" mass="17537">MKTLRERITDDGIHIIFENPDGTGDDLSELVAEPTPTSGAKWKVCLKHHNHGGLLWVDFGNSIAAGLDQPDVNEVVLGLVGNAIPFLNSEPFPEWGRNYYGLSVRDFEDSVSLWNFVERAYTSYVENEEKTRELMEWLGPDRLRTYAFETEFDV</sequence>
<name>A0A4U3MAL6_9ACTN</name>
<gene>
    <name evidence="1" type="ORF">FDA94_28725</name>
</gene>
<accession>A0A4U3MAL6</accession>
<proteinExistence type="predicted"/>